<keyword evidence="1" id="KW-1133">Transmembrane helix</keyword>
<sequence>MSGDRPHARDVTVGVDGERSLGFGYVHLLNLSLVGGDWREVAGQVRRWSGWNWPQFLLVLGLDAVALFIAPDGDTGRLGWLYAVMAVALLLSFCRVAGVVGALAERAGKGMAYLPPTLSLGCVLLAFLAVVGMRYYADHGEVDVTGRARITAEEPLTDGGLLTVTVRNEPARDRVRLALVLADAVPGAQSCVPATTYDARLRGSGARRVEGVRSEEAFSLPLGGIRGDVHVEVVLHTDTGCRMGVRVADAALHD</sequence>
<protein>
    <submittedName>
        <fullName evidence="3">Uncharacterized protein</fullName>
    </submittedName>
</protein>
<reference evidence="2 5" key="2">
    <citation type="submission" date="2020-08" db="EMBL/GenBank/DDBJ databases">
        <title>Genomic Encyclopedia of Type Strains, Phase III (KMG-III): the genomes of soil and plant-associated and newly described type strains.</title>
        <authorList>
            <person name="Whitman W."/>
        </authorList>
    </citation>
    <scope>NUCLEOTIDE SEQUENCE [LARGE SCALE GENOMIC DNA]</scope>
    <source>
        <strain evidence="2 5">CECT 3271</strain>
    </source>
</reference>
<evidence type="ECO:0000313" key="3">
    <source>
        <dbReference type="EMBL" id="QDI71906.1"/>
    </source>
</evidence>
<accession>A0A7W3M0X0</accession>
<dbReference type="EMBL" id="JACJIE010000015">
    <property type="protein sequence ID" value="MBA8946765.1"/>
    <property type="molecule type" value="Genomic_DNA"/>
</dbReference>
<organism evidence="3 4">
    <name type="scientific">Streptomyces calvus</name>
    <dbReference type="NCBI Taxonomy" id="67282"/>
    <lineage>
        <taxon>Bacteria</taxon>
        <taxon>Bacillati</taxon>
        <taxon>Actinomycetota</taxon>
        <taxon>Actinomycetes</taxon>
        <taxon>Kitasatosporales</taxon>
        <taxon>Streptomycetaceae</taxon>
        <taxon>Streptomyces</taxon>
    </lineage>
</organism>
<reference evidence="3 4" key="1">
    <citation type="submission" date="2017-07" db="EMBL/GenBank/DDBJ databases">
        <title>The Complete Genome of Streptomyces asterosporus-ZSY.</title>
        <authorList>
            <person name="Zhang S."/>
        </authorList>
    </citation>
    <scope>NUCLEOTIDE SEQUENCE [LARGE SCALE GENOMIC DNA]</scope>
    <source>
        <strain evidence="3 4">DSM 41452</strain>
    </source>
</reference>
<proteinExistence type="predicted"/>
<feature type="transmembrane region" description="Helical" evidence="1">
    <location>
        <begin position="53"/>
        <end position="70"/>
    </location>
</feature>
<feature type="transmembrane region" description="Helical" evidence="1">
    <location>
        <begin position="82"/>
        <end position="104"/>
    </location>
</feature>
<accession>A0A514JWX6</accession>
<dbReference type="Proteomes" id="UP000316215">
    <property type="component" value="Chromosome"/>
</dbReference>
<evidence type="ECO:0000313" key="2">
    <source>
        <dbReference type="EMBL" id="MBA8946765.1"/>
    </source>
</evidence>
<keyword evidence="1" id="KW-0812">Transmembrane</keyword>
<keyword evidence="4" id="KW-1185">Reference proteome</keyword>
<dbReference type="Proteomes" id="UP000530412">
    <property type="component" value="Unassembled WGS sequence"/>
</dbReference>
<evidence type="ECO:0000313" key="4">
    <source>
        <dbReference type="Proteomes" id="UP000316215"/>
    </source>
</evidence>
<dbReference type="RefSeq" id="WP_161175524.1">
    <property type="nucleotide sequence ID" value="NZ_BMSU01000014.1"/>
</dbReference>
<dbReference type="AlphaFoldDB" id="A0A514JWX6"/>
<dbReference type="EMBL" id="CP022310">
    <property type="protein sequence ID" value="QDI71906.1"/>
    <property type="molecule type" value="Genomic_DNA"/>
</dbReference>
<dbReference type="KEGG" id="sast:CD934_26860"/>
<evidence type="ECO:0000256" key="1">
    <source>
        <dbReference type="SAM" id="Phobius"/>
    </source>
</evidence>
<evidence type="ECO:0000313" key="5">
    <source>
        <dbReference type="Proteomes" id="UP000530412"/>
    </source>
</evidence>
<gene>
    <name evidence="3" type="ORF">CD934_26860</name>
    <name evidence="2" type="ORF">FHS33_005218</name>
</gene>
<feature type="transmembrane region" description="Helical" evidence="1">
    <location>
        <begin position="116"/>
        <end position="137"/>
    </location>
</feature>
<keyword evidence="1" id="KW-0472">Membrane</keyword>
<name>A0A514JWX6_9ACTN</name>